<reference evidence="3 6" key="1">
    <citation type="journal article" date="2005" name="Environ. Microbiol.">
        <title>Genetic and functional properties of uncultivated thermophilic crenarchaeotes from a subsurface gold mine as revealed by analysis of genome fragments.</title>
        <authorList>
            <person name="Nunoura T."/>
            <person name="Hirayama H."/>
            <person name="Takami H."/>
            <person name="Oida H."/>
            <person name="Nishi S."/>
            <person name="Shimamura S."/>
            <person name="Suzuki Y."/>
            <person name="Inagaki F."/>
            <person name="Takai K."/>
            <person name="Nealson K.H."/>
            <person name="Horikoshi K."/>
        </authorList>
    </citation>
    <scope>NUCLEOTIDE SEQUENCE [LARGE SCALE GENOMIC DNA]</scope>
</reference>
<keyword evidence="2" id="KW-0812">Transmembrane</keyword>
<evidence type="ECO:0000313" key="6">
    <source>
        <dbReference type="Proteomes" id="UP000008120"/>
    </source>
</evidence>
<dbReference type="EMBL" id="AP011831">
    <property type="protein sequence ID" value="BAJ47259.1"/>
    <property type="molecule type" value="Genomic_DNA"/>
</dbReference>
<keyword evidence="2" id="KW-0472">Membrane</keyword>
<dbReference type="InterPro" id="IPR052392">
    <property type="entry name" value="Kelch-BTB_domain-containing"/>
</dbReference>
<dbReference type="EMBL" id="BA000048">
    <property type="protein sequence ID" value="BAJ50075.1"/>
    <property type="molecule type" value="Genomic_DNA"/>
</dbReference>
<dbReference type="AlphaFoldDB" id="E6N4G9"/>
<dbReference type="SUPFAM" id="SSF50965">
    <property type="entry name" value="Galactose oxidase, central domain"/>
    <property type="match status" value="1"/>
</dbReference>
<dbReference type="BioCyc" id="CCAL311458:G131R-217-MONOMER"/>
<organism evidence="3 6">
    <name type="scientific">Caldiarchaeum subterraneum</name>
    <dbReference type="NCBI Taxonomy" id="311458"/>
    <lineage>
        <taxon>Archaea</taxon>
        <taxon>Nitrososphaerota</taxon>
        <taxon>Candidatus Caldarchaeales</taxon>
        <taxon>Candidatus Caldarchaeaceae</taxon>
        <taxon>Candidatus Caldarchaeum</taxon>
    </lineage>
</organism>
<dbReference type="Gene3D" id="2.120.10.80">
    <property type="entry name" value="Kelch-type beta propeller"/>
    <property type="match status" value="2"/>
</dbReference>
<gene>
    <name evidence="5" type="ORF">CSUB_C0214</name>
    <name evidence="3" type="ORF">HGMM_F15C07C05</name>
    <name evidence="4" type="ORF">HGMM_F15E11C33</name>
</gene>
<dbReference type="InterPro" id="IPR011043">
    <property type="entry name" value="Gal_Oxase/kelch_b-propeller"/>
</dbReference>
<feature type="compositionally biased region" description="Low complexity" evidence="1">
    <location>
        <begin position="58"/>
        <end position="75"/>
    </location>
</feature>
<dbReference type="Pfam" id="PF24681">
    <property type="entry name" value="Kelch_KLHDC2_KLHL20_DRC7"/>
    <property type="match status" value="1"/>
</dbReference>
<reference evidence="3 6" key="2">
    <citation type="journal article" date="2011" name="Nucleic Acids Res.">
        <title>Insights into the evolution of Archaea and eukaryotic protein modifier systems revealed by the genome of a novel archaeal group.</title>
        <authorList>
            <person name="Nunoura T."/>
            <person name="Takaki Y."/>
            <person name="Kakuta J."/>
            <person name="Nishi S."/>
            <person name="Sugahara J."/>
            <person name="Kazama H."/>
            <person name="Chee G."/>
            <person name="Hattori M."/>
            <person name="Kanai A."/>
            <person name="Atomi H."/>
            <person name="Takai K."/>
            <person name="Takami H."/>
        </authorList>
    </citation>
    <scope>NUCLEOTIDE SEQUENCE [LARGE SCALE GENOMIC DNA]</scope>
</reference>
<dbReference type="SUPFAM" id="SSF117281">
    <property type="entry name" value="Kelch motif"/>
    <property type="match status" value="1"/>
</dbReference>
<dbReference type="EMBL" id="AP011830">
    <property type="protein sequence ID" value="BAJ47188.1"/>
    <property type="molecule type" value="Genomic_DNA"/>
</dbReference>
<feature type="transmembrane region" description="Helical" evidence="2">
    <location>
        <begin position="25"/>
        <end position="44"/>
    </location>
</feature>
<dbReference type="InterPro" id="IPR015915">
    <property type="entry name" value="Kelch-typ_b-propeller"/>
</dbReference>
<dbReference type="SMART" id="SM00612">
    <property type="entry name" value="Kelch"/>
    <property type="match status" value="5"/>
</dbReference>
<evidence type="ECO:0000256" key="2">
    <source>
        <dbReference type="SAM" id="Phobius"/>
    </source>
</evidence>
<evidence type="ECO:0000313" key="5">
    <source>
        <dbReference type="EMBL" id="BAJ50075.1"/>
    </source>
</evidence>
<dbReference type="Pfam" id="PF01344">
    <property type="entry name" value="Kelch_1"/>
    <property type="match status" value="1"/>
</dbReference>
<dbReference type="KEGG" id="csu:CSUB_C0214"/>
<dbReference type="PANTHER" id="PTHR46375">
    <property type="entry name" value="KELCH REPEAT AND BTB DOMAIN-CONTAINING PROTEIN 13-RELATED"/>
    <property type="match status" value="1"/>
</dbReference>
<accession>E6N4G9</accession>
<sequence>MMVIQQIFNNTPPSLSLAALRRRQVLGVAASVAAAGAFYLIYSFSGPVREQRPTSGATETTTMTPYHTTQNTATDTSLTTPATTVVQQPHHTTQVTAKETSTTTAATTGIQPRWLVEEPLPMALTEVAMVSDGKSLFLAGGLTAEGNASSHFFSYNVELKKWRELAPMPAPLHHVGLVYLNNRVYLLGGYDNRWNAQRKAYAYRVNRDVWEELSPLPVARAALTAQAVKDVLYAVGGARGNMPLNINEAYDPTSNEWKPMAPMSIAREHLTSGAVEGKMYAIGGRVVSANTMTNLNVVEEYDVEKNVWRFRKPMPTARSGLAAAVVGGLIYVCGGESQVKTFGEVEAYDPVSDTWLKVAEMVTPRHGLGVAAAGDKIFTVAGGPRPGLYVSDVNEALALG</sequence>
<proteinExistence type="predicted"/>
<evidence type="ECO:0000313" key="4">
    <source>
        <dbReference type="EMBL" id="BAJ47259.1"/>
    </source>
</evidence>
<dbReference type="Proteomes" id="UP000008120">
    <property type="component" value="Chromosome"/>
</dbReference>
<evidence type="ECO:0000313" key="3">
    <source>
        <dbReference type="EMBL" id="BAJ47188.1"/>
    </source>
</evidence>
<name>E6N4G9_CALS0</name>
<feature type="region of interest" description="Disordered" evidence="1">
    <location>
        <begin position="50"/>
        <end position="75"/>
    </location>
</feature>
<dbReference type="PANTHER" id="PTHR46375:SF3">
    <property type="entry name" value="KELCH REPEAT AND BTB DOMAIN-CONTAINING PROTEIN 13"/>
    <property type="match status" value="1"/>
</dbReference>
<dbReference type="PRINTS" id="PR00501">
    <property type="entry name" value="KELCHREPEAT"/>
</dbReference>
<protein>
    <submittedName>
        <fullName evidence="3">Kelch repeat protein</fullName>
    </submittedName>
</protein>
<evidence type="ECO:0000256" key="1">
    <source>
        <dbReference type="SAM" id="MobiDB-lite"/>
    </source>
</evidence>
<dbReference type="InterPro" id="IPR006652">
    <property type="entry name" value="Kelch_1"/>
</dbReference>
<keyword evidence="2" id="KW-1133">Transmembrane helix</keyword>